<dbReference type="Proteomes" id="UP000003536">
    <property type="component" value="Unassembled WGS sequence"/>
</dbReference>
<feature type="non-terminal residue" evidence="1">
    <location>
        <position position="30"/>
    </location>
</feature>
<dbReference type="EMBL" id="AFCX01002102">
    <property type="protein sequence ID" value="EHC97000.1"/>
    <property type="molecule type" value="Genomic_DNA"/>
</dbReference>
<comment type="caution">
    <text evidence="1">The sequence shown here is derived from an EMBL/GenBank/DDBJ whole genome shotgun (WGS) entry which is preliminary data.</text>
</comment>
<organism evidence="1 2">
    <name type="scientific">Salmonella enterica subsp. enterica serovar Wandsworth str. A4-580</name>
    <dbReference type="NCBI Taxonomy" id="913086"/>
    <lineage>
        <taxon>Bacteria</taxon>
        <taxon>Pseudomonadati</taxon>
        <taxon>Pseudomonadota</taxon>
        <taxon>Gammaproteobacteria</taxon>
        <taxon>Enterobacterales</taxon>
        <taxon>Enterobacteriaceae</taxon>
        <taxon>Salmonella</taxon>
    </lineage>
</organism>
<proteinExistence type="predicted"/>
<gene>
    <name evidence="1" type="ORF">LTSEWAN_6479</name>
</gene>
<accession>G5SKV8</accession>
<name>G5SKV8_SALET</name>
<evidence type="ECO:0000313" key="2">
    <source>
        <dbReference type="Proteomes" id="UP000003536"/>
    </source>
</evidence>
<evidence type="ECO:0000313" key="1">
    <source>
        <dbReference type="EMBL" id="EHC97000.1"/>
    </source>
</evidence>
<protein>
    <submittedName>
        <fullName evidence="1">Uncharacterized protein</fullName>
    </submittedName>
</protein>
<sequence>MRFSSGVSLRISGAMLSVTWRVLTKPGRAL</sequence>
<dbReference type="AlphaFoldDB" id="G5SKV8"/>
<reference evidence="1 2" key="1">
    <citation type="journal article" date="2011" name="BMC Genomics">
        <title>Genome sequencing reveals diversification of virulence factor content and possible host adaptation in distinct subpopulations of Salmonella enterica.</title>
        <authorList>
            <person name="den Bakker H.C."/>
            <person name="Moreno Switt A.I."/>
            <person name="Govoni G."/>
            <person name="Cummings C.A."/>
            <person name="Ranieri M.L."/>
            <person name="Degoricija L."/>
            <person name="Hoelzer K."/>
            <person name="Rodriguez-Rivera L.D."/>
            <person name="Brown S."/>
            <person name="Bolchacova E."/>
            <person name="Furtado M.R."/>
            <person name="Wiedmann M."/>
        </authorList>
    </citation>
    <scope>NUCLEOTIDE SEQUENCE [LARGE SCALE GENOMIC DNA]</scope>
    <source>
        <strain evidence="1 2">A4-580</strain>
    </source>
</reference>